<evidence type="ECO:0000313" key="3">
    <source>
        <dbReference type="Proteomes" id="UP000238605"/>
    </source>
</evidence>
<sequence length="246" mass="26410">MLRLVVLVLLLANLGYYAWTTGHLSGLVPASPTQREPERLERQVRPEVLQFNGDPPATPSPQPPAQPSPPTPAVNPSATPASAVVAGSAAAACVEIGPYTEAEYTGVQAVFTDALKGTDWTARREERGGVFLIYLGKYPNRDALLRRQEELRSAGIRSEEIRSSPDLEPGLSLGRFTSRESAESRALDLANRGVRAARVITITPSSVRVQVRIPAASAELQSRLETLAPRLQGRRAAPCADAAART</sequence>
<dbReference type="RefSeq" id="WP_104302628.1">
    <property type="nucleotide sequence ID" value="NZ_PSNX01000008.1"/>
</dbReference>
<accession>A0A2S5SUD5</accession>
<name>A0A2S5SUD5_9BURK</name>
<comment type="caution">
    <text evidence="2">The sequence shown here is derived from an EMBL/GenBank/DDBJ whole genome shotgun (WGS) entry which is preliminary data.</text>
</comment>
<feature type="region of interest" description="Disordered" evidence="1">
    <location>
        <begin position="50"/>
        <end position="79"/>
    </location>
</feature>
<feature type="compositionally biased region" description="Pro residues" evidence="1">
    <location>
        <begin position="56"/>
        <end position="73"/>
    </location>
</feature>
<dbReference type="OrthoDB" id="9153162at2"/>
<evidence type="ECO:0000256" key="1">
    <source>
        <dbReference type="SAM" id="MobiDB-lite"/>
    </source>
</evidence>
<reference evidence="2 3" key="1">
    <citation type="submission" date="2018-02" db="EMBL/GenBank/DDBJ databases">
        <title>Reclassifiation of [Polyangium] brachysporum DSM 7029 as Guopingzhaonella breviflexa gen. nov., sp. nov., a member of the family Comamonadaceae.</title>
        <authorList>
            <person name="Tang B."/>
        </authorList>
    </citation>
    <scope>NUCLEOTIDE SEQUENCE [LARGE SCALE GENOMIC DNA]</scope>
    <source>
        <strain evidence="2 3">BCRC 80649</strain>
    </source>
</reference>
<evidence type="ECO:0000313" key="2">
    <source>
        <dbReference type="EMBL" id="PPE66345.1"/>
    </source>
</evidence>
<dbReference type="AlphaFoldDB" id="A0A2S5SUD5"/>
<keyword evidence="3" id="KW-1185">Reference proteome</keyword>
<gene>
    <name evidence="2" type="ORF">C1704_10250</name>
</gene>
<dbReference type="Proteomes" id="UP000238605">
    <property type="component" value="Unassembled WGS sequence"/>
</dbReference>
<protein>
    <recommendedName>
        <fullName evidence="4">SPOR domain-containing protein</fullName>
    </recommendedName>
</protein>
<organism evidence="2 3">
    <name type="scientific">Caldimonas caldifontis</name>
    <dbReference type="NCBI Taxonomy" id="1452508"/>
    <lineage>
        <taxon>Bacteria</taxon>
        <taxon>Pseudomonadati</taxon>
        <taxon>Pseudomonadota</taxon>
        <taxon>Betaproteobacteria</taxon>
        <taxon>Burkholderiales</taxon>
        <taxon>Sphaerotilaceae</taxon>
        <taxon>Caldimonas</taxon>
    </lineage>
</organism>
<proteinExistence type="predicted"/>
<dbReference type="EMBL" id="PSNX01000008">
    <property type="protein sequence ID" value="PPE66345.1"/>
    <property type="molecule type" value="Genomic_DNA"/>
</dbReference>
<evidence type="ECO:0008006" key="4">
    <source>
        <dbReference type="Google" id="ProtNLM"/>
    </source>
</evidence>